<accession>A0A915KN79</accession>
<dbReference type="Proteomes" id="UP000887565">
    <property type="component" value="Unplaced"/>
</dbReference>
<sequence length="81" mass="8741">MAALADTISASHCNGGAVNLGSIFGAKSFILNDQNISFAAVRFFLRYKAIENIVHQCGLLNTTTTTFLEKNGLPFAQTMQD</sequence>
<evidence type="ECO:0000313" key="2">
    <source>
        <dbReference type="WBParaSite" id="nRc.2.0.1.t40297-RA"/>
    </source>
</evidence>
<dbReference type="AlphaFoldDB" id="A0A915KN79"/>
<proteinExistence type="predicted"/>
<reference evidence="2" key="1">
    <citation type="submission" date="2022-11" db="UniProtKB">
        <authorList>
            <consortium name="WormBaseParasite"/>
        </authorList>
    </citation>
    <scope>IDENTIFICATION</scope>
</reference>
<keyword evidence="1" id="KW-1185">Reference proteome</keyword>
<name>A0A915KN79_ROMCU</name>
<organism evidence="1 2">
    <name type="scientific">Romanomermis culicivorax</name>
    <name type="common">Nematode worm</name>
    <dbReference type="NCBI Taxonomy" id="13658"/>
    <lineage>
        <taxon>Eukaryota</taxon>
        <taxon>Metazoa</taxon>
        <taxon>Ecdysozoa</taxon>
        <taxon>Nematoda</taxon>
        <taxon>Enoplea</taxon>
        <taxon>Dorylaimia</taxon>
        <taxon>Mermithida</taxon>
        <taxon>Mermithoidea</taxon>
        <taxon>Mermithidae</taxon>
        <taxon>Romanomermis</taxon>
    </lineage>
</organism>
<evidence type="ECO:0000313" key="1">
    <source>
        <dbReference type="Proteomes" id="UP000887565"/>
    </source>
</evidence>
<dbReference type="WBParaSite" id="nRc.2.0.1.t40297-RA">
    <property type="protein sequence ID" value="nRc.2.0.1.t40297-RA"/>
    <property type="gene ID" value="nRc.2.0.1.g40297"/>
</dbReference>
<protein>
    <submittedName>
        <fullName evidence="2">Uncharacterized protein</fullName>
    </submittedName>
</protein>